<sequence>MIRMSFLVLGGDVDEFQGHPRLRIVADDGSDSFKSLQDGAGNFARGVYSAIRNPNAHAEGNEPDETEALEPTPGVRR</sequence>
<evidence type="ECO:0000259" key="2">
    <source>
        <dbReference type="Pfam" id="PF09509"/>
    </source>
</evidence>
<organism evidence="3 4">
    <name type="scientific">Amycolatopsis decaplanina DSM 44594</name>
    <dbReference type="NCBI Taxonomy" id="1284240"/>
    <lineage>
        <taxon>Bacteria</taxon>
        <taxon>Bacillati</taxon>
        <taxon>Actinomycetota</taxon>
        <taxon>Actinomycetes</taxon>
        <taxon>Pseudonocardiales</taxon>
        <taxon>Pseudonocardiaceae</taxon>
        <taxon>Amycolatopsis</taxon>
    </lineage>
</organism>
<name>M2YMB0_9PSEU</name>
<proteinExistence type="predicted"/>
<evidence type="ECO:0000313" key="3">
    <source>
        <dbReference type="EMBL" id="EME55842.1"/>
    </source>
</evidence>
<evidence type="ECO:0000256" key="1">
    <source>
        <dbReference type="SAM" id="MobiDB-lite"/>
    </source>
</evidence>
<gene>
    <name evidence="3" type="ORF">H074_24080</name>
</gene>
<dbReference type="InterPro" id="IPR012654">
    <property type="entry name" value="CHP02391"/>
</dbReference>
<protein>
    <recommendedName>
        <fullName evidence="2">Conserved hypothetical protein CHP02391 domain-containing protein</fullName>
    </recommendedName>
</protein>
<dbReference type="AlphaFoldDB" id="M2YMB0"/>
<reference evidence="3 4" key="1">
    <citation type="journal article" date="2013" name="Genome Announc.">
        <title>Draft Genome Sequence of Amycolatopsis decaplanina Strain DSM 44594T.</title>
        <authorList>
            <person name="Kaur N."/>
            <person name="Kumar S."/>
            <person name="Bala M."/>
            <person name="Raghava G.P."/>
            <person name="Mayilraj S."/>
        </authorList>
    </citation>
    <scope>NUCLEOTIDE SEQUENCE [LARGE SCALE GENOMIC DNA]</scope>
    <source>
        <strain evidence="3 4">DSM 44594</strain>
    </source>
</reference>
<dbReference type="Proteomes" id="UP000054226">
    <property type="component" value="Unassembled WGS sequence"/>
</dbReference>
<feature type="region of interest" description="Disordered" evidence="1">
    <location>
        <begin position="54"/>
        <end position="77"/>
    </location>
</feature>
<dbReference type="EMBL" id="AOHO01000065">
    <property type="protein sequence ID" value="EME55842.1"/>
    <property type="molecule type" value="Genomic_DNA"/>
</dbReference>
<comment type="caution">
    <text evidence="3">The sequence shown here is derived from an EMBL/GenBank/DDBJ whole genome shotgun (WGS) entry which is preliminary data.</text>
</comment>
<evidence type="ECO:0000313" key="4">
    <source>
        <dbReference type="Proteomes" id="UP000054226"/>
    </source>
</evidence>
<dbReference type="Pfam" id="PF09509">
    <property type="entry name" value="Hypoth_Ymh"/>
    <property type="match status" value="1"/>
</dbReference>
<accession>M2YMB0</accession>
<keyword evidence="4" id="KW-1185">Reference proteome</keyword>
<feature type="domain" description="Conserved hypothetical protein CHP02391" evidence="2">
    <location>
        <begin position="20"/>
        <end position="70"/>
    </location>
</feature>